<organism evidence="2">
    <name type="scientific">marine sediment metagenome</name>
    <dbReference type="NCBI Taxonomy" id="412755"/>
    <lineage>
        <taxon>unclassified sequences</taxon>
        <taxon>metagenomes</taxon>
        <taxon>ecological metagenomes</taxon>
    </lineage>
</organism>
<keyword evidence="1" id="KW-1133">Transmembrane helix</keyword>
<dbReference type="AlphaFoldDB" id="X1TIY6"/>
<proteinExistence type="predicted"/>
<feature type="transmembrane region" description="Helical" evidence="1">
    <location>
        <begin position="12"/>
        <end position="31"/>
    </location>
</feature>
<comment type="caution">
    <text evidence="2">The sequence shown here is derived from an EMBL/GenBank/DDBJ whole genome shotgun (WGS) entry which is preliminary data.</text>
</comment>
<feature type="non-terminal residue" evidence="2">
    <location>
        <position position="122"/>
    </location>
</feature>
<dbReference type="EMBL" id="BARW01031697">
    <property type="protein sequence ID" value="GAJ05244.1"/>
    <property type="molecule type" value="Genomic_DNA"/>
</dbReference>
<keyword evidence="1" id="KW-0812">Transmembrane</keyword>
<evidence type="ECO:0000256" key="1">
    <source>
        <dbReference type="SAM" id="Phobius"/>
    </source>
</evidence>
<sequence>MNSRFKPISRLSIVFILAMVLSGGILTYFSINNISNLKELTEKRILEEQRELSARFSIALQNNIEKLTAGFKNDMDQVGLMKDSLINTAADHDFIIQAFILKNNGEFIFPNFTGIPENLLRP</sequence>
<accession>X1TIY6</accession>
<evidence type="ECO:0000313" key="2">
    <source>
        <dbReference type="EMBL" id="GAJ05244.1"/>
    </source>
</evidence>
<protein>
    <submittedName>
        <fullName evidence="2">Uncharacterized protein</fullName>
    </submittedName>
</protein>
<keyword evidence="1" id="KW-0472">Membrane</keyword>
<gene>
    <name evidence="2" type="ORF">S12H4_50356</name>
</gene>
<name>X1TIY6_9ZZZZ</name>
<reference evidence="2" key="1">
    <citation type="journal article" date="2014" name="Front. Microbiol.">
        <title>High frequency of phylogenetically diverse reductive dehalogenase-homologous genes in deep subseafloor sedimentary metagenomes.</title>
        <authorList>
            <person name="Kawai M."/>
            <person name="Futagami T."/>
            <person name="Toyoda A."/>
            <person name="Takaki Y."/>
            <person name="Nishi S."/>
            <person name="Hori S."/>
            <person name="Arai W."/>
            <person name="Tsubouchi T."/>
            <person name="Morono Y."/>
            <person name="Uchiyama I."/>
            <person name="Ito T."/>
            <person name="Fujiyama A."/>
            <person name="Inagaki F."/>
            <person name="Takami H."/>
        </authorList>
    </citation>
    <scope>NUCLEOTIDE SEQUENCE</scope>
    <source>
        <strain evidence="2">Expedition CK06-06</strain>
    </source>
</reference>